<dbReference type="InterPro" id="IPR059169">
    <property type="entry name" value="GCP5_N_ext"/>
</dbReference>
<dbReference type="GO" id="GO:0005874">
    <property type="term" value="C:microtubule"/>
    <property type="evidence" value="ECO:0007669"/>
    <property type="project" value="UniProtKB-KW"/>
</dbReference>
<evidence type="ECO:0000256" key="1">
    <source>
        <dbReference type="ARBA" id="ARBA00004245"/>
    </source>
</evidence>
<keyword evidence="9" id="KW-1185">Reference proteome</keyword>
<evidence type="ECO:0000259" key="7">
    <source>
        <dbReference type="Pfam" id="PF04130"/>
    </source>
</evidence>
<dbReference type="GO" id="GO:0000922">
    <property type="term" value="C:spindle pole"/>
    <property type="evidence" value="ECO:0007669"/>
    <property type="project" value="InterPro"/>
</dbReference>
<keyword evidence="4" id="KW-0493">Microtubule</keyword>
<evidence type="ECO:0000313" key="9">
    <source>
        <dbReference type="Proteomes" id="UP000654075"/>
    </source>
</evidence>
<organism evidence="8 9">
    <name type="scientific">Polarella glacialis</name>
    <name type="common">Dinoflagellate</name>
    <dbReference type="NCBI Taxonomy" id="89957"/>
    <lineage>
        <taxon>Eukaryota</taxon>
        <taxon>Sar</taxon>
        <taxon>Alveolata</taxon>
        <taxon>Dinophyceae</taxon>
        <taxon>Suessiales</taxon>
        <taxon>Suessiaceae</taxon>
        <taxon>Polarella</taxon>
    </lineage>
</organism>
<dbReference type="Gene3D" id="1.20.120.1900">
    <property type="entry name" value="Gamma-tubulin complex, C-terminal domain"/>
    <property type="match status" value="1"/>
</dbReference>
<proteinExistence type="inferred from homology"/>
<comment type="similarity">
    <text evidence="2">Belongs to the TUBGCP family.</text>
</comment>
<dbReference type="OrthoDB" id="446167at2759"/>
<gene>
    <name evidence="8" type="ORF">PGLA1383_LOCUS44213</name>
</gene>
<feature type="compositionally biased region" description="Acidic residues" evidence="6">
    <location>
        <begin position="1021"/>
        <end position="1032"/>
    </location>
</feature>
<feature type="domain" description="Gamma tubulin complex component C-terminal" evidence="7">
    <location>
        <begin position="671"/>
        <end position="1101"/>
    </location>
</feature>
<evidence type="ECO:0000256" key="5">
    <source>
        <dbReference type="ARBA" id="ARBA00023212"/>
    </source>
</evidence>
<dbReference type="GO" id="GO:0000930">
    <property type="term" value="C:gamma-tubulin complex"/>
    <property type="evidence" value="ECO:0007669"/>
    <property type="project" value="TreeGrafter"/>
</dbReference>
<dbReference type="AlphaFoldDB" id="A0A813GQV9"/>
<dbReference type="GO" id="GO:0000278">
    <property type="term" value="P:mitotic cell cycle"/>
    <property type="evidence" value="ECO:0007669"/>
    <property type="project" value="TreeGrafter"/>
</dbReference>
<dbReference type="GO" id="GO:0051321">
    <property type="term" value="P:meiotic cell cycle"/>
    <property type="evidence" value="ECO:0007669"/>
    <property type="project" value="TreeGrafter"/>
</dbReference>
<evidence type="ECO:0000256" key="2">
    <source>
        <dbReference type="ARBA" id="ARBA00010337"/>
    </source>
</evidence>
<dbReference type="GO" id="GO:0007020">
    <property type="term" value="P:microtubule nucleation"/>
    <property type="evidence" value="ECO:0007669"/>
    <property type="project" value="InterPro"/>
</dbReference>
<evidence type="ECO:0000256" key="3">
    <source>
        <dbReference type="ARBA" id="ARBA00022490"/>
    </source>
</evidence>
<name>A0A813GQV9_POLGL</name>
<evidence type="ECO:0000256" key="4">
    <source>
        <dbReference type="ARBA" id="ARBA00022701"/>
    </source>
</evidence>
<dbReference type="EMBL" id="CAJNNV010029188">
    <property type="protein sequence ID" value="CAE8627446.1"/>
    <property type="molecule type" value="Genomic_DNA"/>
</dbReference>
<comment type="subcellular location">
    <subcellularLocation>
        <location evidence="1">Cytoplasm</location>
        <location evidence="1">Cytoskeleton</location>
    </subcellularLocation>
</comment>
<dbReference type="PANTHER" id="PTHR19302:SF33">
    <property type="entry name" value="GAMMA-TUBULIN COMPLEX COMPONENT 5"/>
    <property type="match status" value="1"/>
</dbReference>
<dbReference type="OMA" id="VETHAIY"/>
<dbReference type="Pfam" id="PF04130">
    <property type="entry name" value="GCP_C_terminal"/>
    <property type="match status" value="1"/>
</dbReference>
<dbReference type="GO" id="GO:0031122">
    <property type="term" value="P:cytoplasmic microtubule organization"/>
    <property type="evidence" value="ECO:0007669"/>
    <property type="project" value="TreeGrafter"/>
</dbReference>
<dbReference type="PANTHER" id="PTHR19302">
    <property type="entry name" value="GAMMA TUBULIN COMPLEX PROTEIN"/>
    <property type="match status" value="1"/>
</dbReference>
<dbReference type="Proteomes" id="UP000654075">
    <property type="component" value="Unassembled WGS sequence"/>
</dbReference>
<keyword evidence="3" id="KW-0963">Cytoplasm</keyword>
<evidence type="ECO:0000256" key="6">
    <source>
        <dbReference type="SAM" id="MobiDB-lite"/>
    </source>
</evidence>
<accession>A0A813GQV9</accession>
<evidence type="ECO:0000313" key="8">
    <source>
        <dbReference type="EMBL" id="CAE8627446.1"/>
    </source>
</evidence>
<dbReference type="InterPro" id="IPR042241">
    <property type="entry name" value="GCP_C_sf"/>
</dbReference>
<protein>
    <recommendedName>
        <fullName evidence="7">Gamma tubulin complex component C-terminal domain-containing protein</fullName>
    </recommendedName>
</protein>
<dbReference type="InterPro" id="IPR040457">
    <property type="entry name" value="GCP_C"/>
</dbReference>
<sequence>MAVPVRSTFSKAQHEQIQEQLVRLVRGTLQQGATPENLATAVPWCNQRLREHRFLDTDSNEVNLEFRRLLEKLRAHSQLEAADYLKVQHAAFLRCKISRRYSLDSHAAVLRVLLLLARQPTQVPPRVVRSLRAICEGRRQRAAQQRLQVSEQAYDRKLLMELELRQVAEGSCHDWDAAWSGAPDWEDLVPAEDWSELQGKHDGQEEEDVDEGEDDWDKEIEEDKDVAEACPKVQHRGLALPRGSLPKQPWQQALAGDAKAVPVTEQAVVQMALQMLSGHVGELLEVAHDGQLRWRALAMAHLSAPALDAALQPLAELGSALRQLRSLSSLLQAIAPPLGNSSPLRAALAQVLSERSLLGIGVVAQLWEAESLLPRKDDGHGDDEGHLDGREAADKPQVFGLCWYSMGLELEELLSESAARLEKVEAQMHTNNVDSGLDEDAPVTLMRLVQQLEPQRRSVLAALQALDNALTALSRQCWELPSAGWPKASAEELLAHLSRAACSQDLSGNQASGAWLGPLWCGAARPLLRAMDEWGTVGEVHDPCGEFWGGCAEGQTEPDLMPRPVAIAGRQVRSLHGWSQNPRSAALSRPRGSAAELTSLRQCLGGCYPHAEVTDLATYTSSGSSCRRRPQAFVPFEASLEARVLGPMRQISQAAARPLLLRVLEDGEHGLLRHLASLRLIAFLERESAVGPLMSRLFAQLRRMRRLPGSPLRGASDSLANELNAALAEGLDAVALGSGSRALRGRRQADSSAHSATLCARHLVLGLAAKREAGLRVSPAAASADPLEDPLDRLRLLYSVPPPLDRVLDAKAMQGYSAILALLLRVRYAQTALMEVHELPIFGFGSNGRLTGARQVESLAPLARRCDLLRAELGHFLGCVESYIRRDVLQKESQALQKRLRLLAAEAGEGLTPGSLKFNANLRLQSSSPSPEESGIDFHDTLERARQLHGEHLSRILQACLLAPELSSVLSDLERLLRVAVQLRDVLEKLLRKLPGFVAAQKQSQQLKEPGGGRRAAATEDGSEDEDGDETEDSRSEWTDVDVEETLRAELESNTEKVARLQRDFRGGVRYLLQVLTLSVARGAAPQVASLCAQLNFSGFYTDDI</sequence>
<dbReference type="GO" id="GO:0051011">
    <property type="term" value="F:microtubule minus-end binding"/>
    <property type="evidence" value="ECO:0007669"/>
    <property type="project" value="TreeGrafter"/>
</dbReference>
<comment type="caution">
    <text evidence="8">The sequence shown here is derived from an EMBL/GenBank/DDBJ whole genome shotgun (WGS) entry which is preliminary data.</text>
</comment>
<dbReference type="GO" id="GO:0043015">
    <property type="term" value="F:gamma-tubulin binding"/>
    <property type="evidence" value="ECO:0007669"/>
    <property type="project" value="InterPro"/>
</dbReference>
<keyword evidence="5" id="KW-0206">Cytoskeleton</keyword>
<feature type="region of interest" description="Disordered" evidence="6">
    <location>
        <begin position="1002"/>
        <end position="1039"/>
    </location>
</feature>
<dbReference type="GO" id="GO:0051225">
    <property type="term" value="P:spindle assembly"/>
    <property type="evidence" value="ECO:0007669"/>
    <property type="project" value="TreeGrafter"/>
</dbReference>
<dbReference type="InterPro" id="IPR007259">
    <property type="entry name" value="GCP"/>
</dbReference>
<dbReference type="CDD" id="cd22572">
    <property type="entry name" value="GCP5_NTD"/>
    <property type="match status" value="1"/>
</dbReference>
<reference evidence="8" key="1">
    <citation type="submission" date="2021-02" db="EMBL/GenBank/DDBJ databases">
        <authorList>
            <person name="Dougan E. K."/>
            <person name="Rhodes N."/>
            <person name="Thang M."/>
            <person name="Chan C."/>
        </authorList>
    </citation>
    <scope>NUCLEOTIDE SEQUENCE</scope>
</reference>